<dbReference type="Proteomes" id="UP000230914">
    <property type="component" value="Unassembled WGS sequence"/>
</dbReference>
<reference evidence="1 2" key="1">
    <citation type="submission" date="2017-10" db="EMBL/GenBank/DDBJ databases">
        <title>Novel microbial diversity and functional potential in the marine mammal oral microbiome.</title>
        <authorList>
            <person name="Dudek N.K."/>
            <person name="Sun C.L."/>
            <person name="Burstein D."/>
            <person name="Kantor R.S."/>
            <person name="Aliaga Goltsman D.S."/>
            <person name="Bik E.M."/>
            <person name="Thomas B.C."/>
            <person name="Banfield J.F."/>
            <person name="Relman D.A."/>
        </authorList>
    </citation>
    <scope>NUCLEOTIDE SEQUENCE [LARGE SCALE GENOMIC DNA]</scope>
    <source>
        <strain evidence="1">DOLJORAL78_61_10</strain>
    </source>
</reference>
<protein>
    <recommendedName>
        <fullName evidence="3">DUF192 domain-containing protein</fullName>
    </recommendedName>
</protein>
<dbReference type="EMBL" id="PDSL01000032">
    <property type="protein sequence ID" value="PIE33429.1"/>
    <property type="molecule type" value="Genomic_DNA"/>
</dbReference>
<comment type="caution">
    <text evidence="1">The sequence shown here is derived from an EMBL/GenBank/DDBJ whole genome shotgun (WGS) entry which is preliminary data.</text>
</comment>
<dbReference type="InterPro" id="IPR003795">
    <property type="entry name" value="DUF192"/>
</dbReference>
<organism evidence="1 2">
    <name type="scientific">Ilumatobacter coccineus</name>
    <dbReference type="NCBI Taxonomy" id="467094"/>
    <lineage>
        <taxon>Bacteria</taxon>
        <taxon>Bacillati</taxon>
        <taxon>Actinomycetota</taxon>
        <taxon>Acidimicrobiia</taxon>
        <taxon>Acidimicrobiales</taxon>
        <taxon>Ilumatobacteraceae</taxon>
        <taxon>Ilumatobacter</taxon>
    </lineage>
</organism>
<dbReference type="AlphaFoldDB" id="A0A2G6KF47"/>
<dbReference type="Pfam" id="PF02643">
    <property type="entry name" value="DUF192"/>
    <property type="match status" value="1"/>
</dbReference>
<proteinExistence type="predicted"/>
<sequence length="113" mass="12653">MGWLVTDETRVLASAEIAESRSQRRTGLLGRDQLDGALVLRPCRWIHTIKMRFAIDVAYLDADSTVIKIDRIVPNRLPLPVRRSVAVIEAQAGAFARWGLKIGDVVEIRDDNS</sequence>
<evidence type="ECO:0000313" key="1">
    <source>
        <dbReference type="EMBL" id="PIE33429.1"/>
    </source>
</evidence>
<dbReference type="InterPro" id="IPR038695">
    <property type="entry name" value="Saro_0823-like_sf"/>
</dbReference>
<evidence type="ECO:0000313" key="2">
    <source>
        <dbReference type="Proteomes" id="UP000230914"/>
    </source>
</evidence>
<gene>
    <name evidence="1" type="ORF">CSA55_01990</name>
</gene>
<accession>A0A2G6KF47</accession>
<dbReference type="Gene3D" id="2.60.120.1140">
    <property type="entry name" value="Protein of unknown function DUF192"/>
    <property type="match status" value="1"/>
</dbReference>
<evidence type="ECO:0008006" key="3">
    <source>
        <dbReference type="Google" id="ProtNLM"/>
    </source>
</evidence>
<name>A0A2G6KF47_9ACTN</name>